<keyword evidence="1" id="KW-1133">Transmembrane helix</keyword>
<keyword evidence="1" id="KW-0812">Transmembrane</keyword>
<protein>
    <submittedName>
        <fullName evidence="2">Uncharacterized protein</fullName>
    </submittedName>
</protein>
<feature type="transmembrane region" description="Helical" evidence="1">
    <location>
        <begin position="56"/>
        <end position="76"/>
    </location>
</feature>
<evidence type="ECO:0000313" key="2">
    <source>
        <dbReference type="EMBL" id="GII25463.1"/>
    </source>
</evidence>
<gene>
    <name evidence="2" type="ORF">Pme01_50600</name>
</gene>
<comment type="caution">
    <text evidence="2">The sequence shown here is derived from an EMBL/GenBank/DDBJ whole genome shotgun (WGS) entry which is preliminary data.</text>
</comment>
<sequence>MLAAVVYGAGVITDEDLGKIRSTRTYRAAIWSARFNVILVALFFSLAYAGKIDPKQWFPSLWLLGLVLIITGLVLLRRSGVPFTGIGPFKGVRDPRMMWQIYKDLVWFRRP</sequence>
<reference evidence="2" key="1">
    <citation type="submission" date="2021-01" db="EMBL/GenBank/DDBJ databases">
        <title>Whole genome shotgun sequence of Planosporangium mesophilum NBRC 109066.</title>
        <authorList>
            <person name="Komaki H."/>
            <person name="Tamura T."/>
        </authorList>
    </citation>
    <scope>NUCLEOTIDE SEQUENCE</scope>
    <source>
        <strain evidence="2">NBRC 109066</strain>
    </source>
</reference>
<dbReference type="AlphaFoldDB" id="A0A8J3TEP5"/>
<proteinExistence type="predicted"/>
<name>A0A8J3TEP5_9ACTN</name>
<dbReference type="EMBL" id="BOON01000052">
    <property type="protein sequence ID" value="GII25463.1"/>
    <property type="molecule type" value="Genomic_DNA"/>
</dbReference>
<keyword evidence="1" id="KW-0472">Membrane</keyword>
<organism evidence="2 3">
    <name type="scientific">Planosporangium mesophilum</name>
    <dbReference type="NCBI Taxonomy" id="689768"/>
    <lineage>
        <taxon>Bacteria</taxon>
        <taxon>Bacillati</taxon>
        <taxon>Actinomycetota</taxon>
        <taxon>Actinomycetes</taxon>
        <taxon>Micromonosporales</taxon>
        <taxon>Micromonosporaceae</taxon>
        <taxon>Planosporangium</taxon>
    </lineage>
</organism>
<keyword evidence="3" id="KW-1185">Reference proteome</keyword>
<dbReference type="RefSeq" id="WP_168113933.1">
    <property type="nucleotide sequence ID" value="NZ_BOON01000052.1"/>
</dbReference>
<evidence type="ECO:0000313" key="3">
    <source>
        <dbReference type="Proteomes" id="UP000599074"/>
    </source>
</evidence>
<accession>A0A8J3TEP5</accession>
<feature type="transmembrane region" description="Helical" evidence="1">
    <location>
        <begin position="28"/>
        <end position="50"/>
    </location>
</feature>
<dbReference type="Proteomes" id="UP000599074">
    <property type="component" value="Unassembled WGS sequence"/>
</dbReference>
<evidence type="ECO:0000256" key="1">
    <source>
        <dbReference type="SAM" id="Phobius"/>
    </source>
</evidence>